<keyword evidence="3" id="KW-0804">Transcription</keyword>
<evidence type="ECO:0000259" key="5">
    <source>
        <dbReference type="PROSITE" id="PS51005"/>
    </source>
</evidence>
<protein>
    <recommendedName>
        <fullName evidence="5">NAC domain-containing protein</fullName>
    </recommendedName>
</protein>
<dbReference type="InterPro" id="IPR036093">
    <property type="entry name" value="NAC_dom_sf"/>
</dbReference>
<accession>A0AAD1ZX23</accession>
<dbReference type="EMBL" id="OU503050">
    <property type="protein sequence ID" value="CAI9777239.1"/>
    <property type="molecule type" value="Genomic_DNA"/>
</dbReference>
<reference evidence="6" key="1">
    <citation type="submission" date="2023-05" db="EMBL/GenBank/DDBJ databases">
        <authorList>
            <person name="Huff M."/>
        </authorList>
    </citation>
    <scope>NUCLEOTIDE SEQUENCE</scope>
</reference>
<evidence type="ECO:0000256" key="3">
    <source>
        <dbReference type="ARBA" id="ARBA00023163"/>
    </source>
</evidence>
<evidence type="ECO:0000256" key="4">
    <source>
        <dbReference type="ARBA" id="ARBA00023242"/>
    </source>
</evidence>
<proteinExistence type="predicted"/>
<dbReference type="PROSITE" id="PS51005">
    <property type="entry name" value="NAC"/>
    <property type="match status" value="1"/>
</dbReference>
<dbReference type="AlphaFoldDB" id="A0AAD1ZX23"/>
<dbReference type="Pfam" id="PF02365">
    <property type="entry name" value="NAM"/>
    <property type="match status" value="1"/>
</dbReference>
<keyword evidence="4" id="KW-0539">Nucleus</keyword>
<evidence type="ECO:0000256" key="2">
    <source>
        <dbReference type="ARBA" id="ARBA00023125"/>
    </source>
</evidence>
<sequence length="179" mass="20500">MEIQRNKDVKIPVGFRFYPTDEELIIHYLKRKVYSLPLPATVIPELDVFQTNPRDLPGDSWEKRYFFSKRTMNLNKCSNGCWKATGKDKKIVAPGNNQTIGVKKSLIFYEGNCKKTSWVMHQYSLITSLSTQKIRMPEGEWVVCCVFRRKTKRPAMNLANNISQIASPSCSSGITEISS</sequence>
<keyword evidence="7" id="KW-1185">Reference proteome</keyword>
<dbReference type="PANTHER" id="PTHR31719">
    <property type="entry name" value="NAC TRANSCRIPTION FACTOR 56"/>
    <property type="match status" value="1"/>
</dbReference>
<dbReference type="InterPro" id="IPR003441">
    <property type="entry name" value="NAC-dom"/>
</dbReference>
<name>A0AAD1ZX23_9LAMI</name>
<organism evidence="6 7">
    <name type="scientific">Fraxinus pennsylvanica</name>
    <dbReference type="NCBI Taxonomy" id="56036"/>
    <lineage>
        <taxon>Eukaryota</taxon>
        <taxon>Viridiplantae</taxon>
        <taxon>Streptophyta</taxon>
        <taxon>Embryophyta</taxon>
        <taxon>Tracheophyta</taxon>
        <taxon>Spermatophyta</taxon>
        <taxon>Magnoliopsida</taxon>
        <taxon>eudicotyledons</taxon>
        <taxon>Gunneridae</taxon>
        <taxon>Pentapetalae</taxon>
        <taxon>asterids</taxon>
        <taxon>lamiids</taxon>
        <taxon>Lamiales</taxon>
        <taxon>Oleaceae</taxon>
        <taxon>Oleeae</taxon>
        <taxon>Fraxinus</taxon>
    </lineage>
</organism>
<dbReference type="GO" id="GO:0003677">
    <property type="term" value="F:DNA binding"/>
    <property type="evidence" value="ECO:0007669"/>
    <property type="project" value="UniProtKB-KW"/>
</dbReference>
<feature type="domain" description="NAC" evidence="5">
    <location>
        <begin position="11"/>
        <end position="149"/>
    </location>
</feature>
<gene>
    <name evidence="6" type="ORF">FPE_LOCUS24669</name>
</gene>
<dbReference type="PANTHER" id="PTHR31719:SF130">
    <property type="entry name" value="NAC DOMAIN-CONTAINING PROTEIN 18"/>
    <property type="match status" value="1"/>
</dbReference>
<keyword evidence="2" id="KW-0238">DNA-binding</keyword>
<keyword evidence="1" id="KW-0805">Transcription regulation</keyword>
<evidence type="ECO:0000256" key="1">
    <source>
        <dbReference type="ARBA" id="ARBA00023015"/>
    </source>
</evidence>
<dbReference type="GO" id="GO:0006355">
    <property type="term" value="P:regulation of DNA-templated transcription"/>
    <property type="evidence" value="ECO:0007669"/>
    <property type="project" value="InterPro"/>
</dbReference>
<evidence type="ECO:0000313" key="7">
    <source>
        <dbReference type="Proteomes" id="UP000834106"/>
    </source>
</evidence>
<dbReference type="Gene3D" id="2.170.150.80">
    <property type="entry name" value="NAC domain"/>
    <property type="match status" value="1"/>
</dbReference>
<dbReference type="SUPFAM" id="SSF101941">
    <property type="entry name" value="NAC domain"/>
    <property type="match status" value="1"/>
</dbReference>
<dbReference type="Proteomes" id="UP000834106">
    <property type="component" value="Chromosome 15"/>
</dbReference>
<evidence type="ECO:0000313" key="6">
    <source>
        <dbReference type="EMBL" id="CAI9777239.1"/>
    </source>
</evidence>